<feature type="non-terminal residue" evidence="1">
    <location>
        <position position="1"/>
    </location>
</feature>
<protein>
    <submittedName>
        <fullName evidence="1">Uncharacterized protein</fullName>
    </submittedName>
</protein>
<accession>A0AC60PLJ3</accession>
<name>A0AC60PLJ3_IXOPE</name>
<reference evidence="1 2" key="1">
    <citation type="journal article" date="2020" name="Cell">
        <title>Large-Scale Comparative Analyses of Tick Genomes Elucidate Their Genetic Diversity and Vector Capacities.</title>
        <authorList>
            <consortium name="Tick Genome and Microbiome Consortium (TIGMIC)"/>
            <person name="Jia N."/>
            <person name="Wang J."/>
            <person name="Shi W."/>
            <person name="Du L."/>
            <person name="Sun Y."/>
            <person name="Zhan W."/>
            <person name="Jiang J.F."/>
            <person name="Wang Q."/>
            <person name="Zhang B."/>
            <person name="Ji P."/>
            <person name="Bell-Sakyi L."/>
            <person name="Cui X.M."/>
            <person name="Yuan T.T."/>
            <person name="Jiang B.G."/>
            <person name="Yang W.F."/>
            <person name="Lam T.T."/>
            <person name="Chang Q.C."/>
            <person name="Ding S.J."/>
            <person name="Wang X.J."/>
            <person name="Zhu J.G."/>
            <person name="Ruan X.D."/>
            <person name="Zhao L."/>
            <person name="Wei J.T."/>
            <person name="Ye R.Z."/>
            <person name="Que T.C."/>
            <person name="Du C.H."/>
            <person name="Zhou Y.H."/>
            <person name="Cheng J.X."/>
            <person name="Dai P.F."/>
            <person name="Guo W.B."/>
            <person name="Han X.H."/>
            <person name="Huang E.J."/>
            <person name="Li L.F."/>
            <person name="Wei W."/>
            <person name="Gao Y.C."/>
            <person name="Liu J.Z."/>
            <person name="Shao H.Z."/>
            <person name="Wang X."/>
            <person name="Wang C.C."/>
            <person name="Yang T.C."/>
            <person name="Huo Q.B."/>
            <person name="Li W."/>
            <person name="Chen H.Y."/>
            <person name="Chen S.E."/>
            <person name="Zhou L.G."/>
            <person name="Ni X.B."/>
            <person name="Tian J.H."/>
            <person name="Sheng Y."/>
            <person name="Liu T."/>
            <person name="Pan Y.S."/>
            <person name="Xia L.Y."/>
            <person name="Li J."/>
            <person name="Zhao F."/>
            <person name="Cao W.C."/>
        </authorList>
    </citation>
    <scope>NUCLEOTIDE SEQUENCE [LARGE SCALE GENOMIC DNA]</scope>
    <source>
        <strain evidence="1">Iper-2018</strain>
    </source>
</reference>
<gene>
    <name evidence="1" type="ORF">HPB47_002727</name>
</gene>
<evidence type="ECO:0000313" key="1">
    <source>
        <dbReference type="EMBL" id="KAG0421374.1"/>
    </source>
</evidence>
<dbReference type="EMBL" id="JABSTQ010010375">
    <property type="protein sequence ID" value="KAG0421374.1"/>
    <property type="molecule type" value="Genomic_DNA"/>
</dbReference>
<evidence type="ECO:0000313" key="2">
    <source>
        <dbReference type="Proteomes" id="UP000805193"/>
    </source>
</evidence>
<sequence length="181" mass="19181">GFFNWVQFSNEPCDVGDGLRGVCFTSAECSLYAGRVLGSCAQGYGVCCQVTRTCGQMITFNNSYFVDPTWIGGTVPNGGHCSVVVRMGTHVRVCQLKLDLERFDIVGPDVLGHSGGCTHDSFAVTGQDSNGAVPVICGVNHGQHRKSSNVEKQAANLVSSLGPRVTASDAEEATARLHQGR</sequence>
<proteinExistence type="predicted"/>
<comment type="caution">
    <text evidence="1">The sequence shown here is derived from an EMBL/GenBank/DDBJ whole genome shotgun (WGS) entry which is preliminary data.</text>
</comment>
<keyword evidence="2" id="KW-1185">Reference proteome</keyword>
<organism evidence="1 2">
    <name type="scientific">Ixodes persulcatus</name>
    <name type="common">Taiga tick</name>
    <dbReference type="NCBI Taxonomy" id="34615"/>
    <lineage>
        <taxon>Eukaryota</taxon>
        <taxon>Metazoa</taxon>
        <taxon>Ecdysozoa</taxon>
        <taxon>Arthropoda</taxon>
        <taxon>Chelicerata</taxon>
        <taxon>Arachnida</taxon>
        <taxon>Acari</taxon>
        <taxon>Parasitiformes</taxon>
        <taxon>Ixodida</taxon>
        <taxon>Ixodoidea</taxon>
        <taxon>Ixodidae</taxon>
        <taxon>Ixodinae</taxon>
        <taxon>Ixodes</taxon>
    </lineage>
</organism>
<dbReference type="Proteomes" id="UP000805193">
    <property type="component" value="Unassembled WGS sequence"/>
</dbReference>